<evidence type="ECO:0000313" key="2">
    <source>
        <dbReference type="EMBL" id="KAJ4472616.1"/>
    </source>
</evidence>
<feature type="compositionally biased region" description="Acidic residues" evidence="1">
    <location>
        <begin position="558"/>
        <end position="574"/>
    </location>
</feature>
<evidence type="ECO:0000313" key="3">
    <source>
        <dbReference type="Proteomes" id="UP001150238"/>
    </source>
</evidence>
<dbReference type="PANTHER" id="PTHR38701">
    <property type="entry name" value="CHROMOSOME 8, WHOLE GENOME SHOTGUN SEQUENCE"/>
    <property type="match status" value="1"/>
</dbReference>
<feature type="compositionally biased region" description="Acidic residues" evidence="1">
    <location>
        <begin position="458"/>
        <end position="472"/>
    </location>
</feature>
<feature type="compositionally biased region" description="Low complexity" evidence="1">
    <location>
        <begin position="153"/>
        <end position="162"/>
    </location>
</feature>
<feature type="region of interest" description="Disordered" evidence="1">
    <location>
        <begin position="195"/>
        <end position="214"/>
    </location>
</feature>
<feature type="compositionally biased region" description="Low complexity" evidence="1">
    <location>
        <begin position="200"/>
        <end position="210"/>
    </location>
</feature>
<gene>
    <name evidence="2" type="ORF">C8J55DRAFT_149833</name>
</gene>
<feature type="compositionally biased region" description="Low complexity" evidence="1">
    <location>
        <begin position="80"/>
        <end position="92"/>
    </location>
</feature>
<feature type="region of interest" description="Disordered" evidence="1">
    <location>
        <begin position="550"/>
        <end position="594"/>
    </location>
</feature>
<feature type="region of interest" description="Disordered" evidence="1">
    <location>
        <begin position="14"/>
        <end position="162"/>
    </location>
</feature>
<feature type="region of interest" description="Disordered" evidence="1">
    <location>
        <begin position="296"/>
        <end position="345"/>
    </location>
</feature>
<feature type="compositionally biased region" description="Polar residues" evidence="1">
    <location>
        <begin position="34"/>
        <end position="46"/>
    </location>
</feature>
<feature type="compositionally biased region" description="Polar residues" evidence="1">
    <location>
        <begin position="219"/>
        <end position="236"/>
    </location>
</feature>
<feature type="region of interest" description="Disordered" evidence="1">
    <location>
        <begin position="360"/>
        <end position="391"/>
    </location>
</feature>
<accession>A0A9W9DIU8</accession>
<sequence length="594" mass="64791">MPLRLAISKVTSKLSYNDRPTNRVPSPYRPPSPMKSTVSISMTPTTMIRPKAKVNSSATPASARAKVTRPLSAVSPIGTRPPASAIPRPASPTKSHTKYSPAVSHKPRIARNDARPHSSHSTPGTPTSTYLSIESPESENKSKYGGSLSVRQTSPPLGLGLSNGTLGSNSIFSPPSDEHADPPLKIKSKLSRVALSGTESLSPSPSPHHSGFARVRAPSISSNHSLGSNTTSSSTRPEYAHYPINSVTAAANLHRYTPNRTVELSPSPHTYQSFSSPSLQDDTTVHYSRIVPKVDPAKIPLPTHSPPTSALSFSSRSSVSRSSVSRSESTNSSTSVSTNHVKSPSIGFDLRSTLDSLVQISESTPGPRDDLLSPIDDDDIGSEDRKARNEAKVNRKIADLEITNRSLLAINSTLEATKHRQAKEIRELRRKLRESRLILPPHTYRAVTSNDTETLALPEDDDEEEDEEEEEETHGNDQTYMRIRIRLDEMIQSAQKALTTKYTDFAEMKGPTKVLSEQEVRDWRGSEDVGDVSLVLEDEDERNEVLLMRAPSRNGEMEIQDSDSDGTTSEDEVEAMTMLRDSPSPPPIVVTSST</sequence>
<dbReference type="Proteomes" id="UP001150238">
    <property type="component" value="Unassembled WGS sequence"/>
</dbReference>
<reference evidence="2" key="2">
    <citation type="journal article" date="2023" name="Proc. Natl. Acad. Sci. U.S.A.">
        <title>A global phylogenomic analysis of the shiitake genus Lentinula.</title>
        <authorList>
            <person name="Sierra-Patev S."/>
            <person name="Min B."/>
            <person name="Naranjo-Ortiz M."/>
            <person name="Looney B."/>
            <person name="Konkel Z."/>
            <person name="Slot J.C."/>
            <person name="Sakamoto Y."/>
            <person name="Steenwyk J.L."/>
            <person name="Rokas A."/>
            <person name="Carro J."/>
            <person name="Camarero S."/>
            <person name="Ferreira P."/>
            <person name="Molpeceres G."/>
            <person name="Ruiz-Duenas F.J."/>
            <person name="Serrano A."/>
            <person name="Henrissat B."/>
            <person name="Drula E."/>
            <person name="Hughes K.W."/>
            <person name="Mata J.L."/>
            <person name="Ishikawa N.K."/>
            <person name="Vargas-Isla R."/>
            <person name="Ushijima S."/>
            <person name="Smith C.A."/>
            <person name="Donoghue J."/>
            <person name="Ahrendt S."/>
            <person name="Andreopoulos W."/>
            <person name="He G."/>
            <person name="LaButti K."/>
            <person name="Lipzen A."/>
            <person name="Ng V."/>
            <person name="Riley R."/>
            <person name="Sandor L."/>
            <person name="Barry K."/>
            <person name="Martinez A.T."/>
            <person name="Xiao Y."/>
            <person name="Gibbons J.G."/>
            <person name="Terashima K."/>
            <person name="Grigoriev I.V."/>
            <person name="Hibbett D."/>
        </authorList>
    </citation>
    <scope>NUCLEOTIDE SEQUENCE</scope>
    <source>
        <strain evidence="2">Sp2 HRB7682 ss15</strain>
    </source>
</reference>
<feature type="compositionally biased region" description="Basic and acidic residues" evidence="1">
    <location>
        <begin position="382"/>
        <end position="391"/>
    </location>
</feature>
<reference evidence="2" key="1">
    <citation type="submission" date="2022-08" db="EMBL/GenBank/DDBJ databases">
        <authorList>
            <consortium name="DOE Joint Genome Institute"/>
            <person name="Min B."/>
            <person name="Riley R."/>
            <person name="Sierra-Patev S."/>
            <person name="Naranjo-Ortiz M."/>
            <person name="Looney B."/>
            <person name="Konkel Z."/>
            <person name="Slot J.C."/>
            <person name="Sakamoto Y."/>
            <person name="Steenwyk J.L."/>
            <person name="Rokas A."/>
            <person name="Carro J."/>
            <person name="Camarero S."/>
            <person name="Ferreira P."/>
            <person name="Molpeceres G."/>
            <person name="Ruiz-Duenas F.J."/>
            <person name="Serrano A."/>
            <person name="Henrissat B."/>
            <person name="Drula E."/>
            <person name="Hughes K.W."/>
            <person name="Mata J.L."/>
            <person name="Ishikawa N.K."/>
            <person name="Vargas-Isla R."/>
            <person name="Ushijima S."/>
            <person name="Smith C.A."/>
            <person name="Ahrendt S."/>
            <person name="Andreopoulos W."/>
            <person name="He G."/>
            <person name="Labutti K."/>
            <person name="Lipzen A."/>
            <person name="Ng V."/>
            <person name="Sandor L."/>
            <person name="Barry K."/>
            <person name="Martinez A.T."/>
            <person name="Xiao Y."/>
            <person name="Gibbons J.G."/>
            <person name="Terashima K."/>
            <person name="Hibbett D.S."/>
            <person name="Grigoriev I.V."/>
        </authorList>
    </citation>
    <scope>NUCLEOTIDE SEQUENCE</scope>
    <source>
        <strain evidence="2">Sp2 HRB7682 ss15</strain>
    </source>
</reference>
<proteinExistence type="predicted"/>
<protein>
    <submittedName>
        <fullName evidence="2">Uncharacterized protein</fullName>
    </submittedName>
</protein>
<name>A0A9W9DIU8_9AGAR</name>
<feature type="region of interest" description="Disordered" evidence="1">
    <location>
        <begin position="447"/>
        <end position="477"/>
    </location>
</feature>
<dbReference type="AlphaFoldDB" id="A0A9W9DIU8"/>
<dbReference type="EMBL" id="JANVFS010000027">
    <property type="protein sequence ID" value="KAJ4472616.1"/>
    <property type="molecule type" value="Genomic_DNA"/>
</dbReference>
<feature type="compositionally biased region" description="Low complexity" evidence="1">
    <location>
        <begin position="119"/>
        <end position="129"/>
    </location>
</feature>
<dbReference type="PANTHER" id="PTHR38701:SF1">
    <property type="entry name" value="UP-REGULATED DURING SEPTATION PROTEIN 1 DOMAIN-CONTAINING PROTEIN"/>
    <property type="match status" value="1"/>
</dbReference>
<organism evidence="2 3">
    <name type="scientific">Lentinula lateritia</name>
    <dbReference type="NCBI Taxonomy" id="40482"/>
    <lineage>
        <taxon>Eukaryota</taxon>
        <taxon>Fungi</taxon>
        <taxon>Dikarya</taxon>
        <taxon>Basidiomycota</taxon>
        <taxon>Agaricomycotina</taxon>
        <taxon>Agaricomycetes</taxon>
        <taxon>Agaricomycetidae</taxon>
        <taxon>Agaricales</taxon>
        <taxon>Marasmiineae</taxon>
        <taxon>Omphalotaceae</taxon>
        <taxon>Lentinula</taxon>
    </lineage>
</organism>
<feature type="compositionally biased region" description="Low complexity" evidence="1">
    <location>
        <begin position="312"/>
        <end position="338"/>
    </location>
</feature>
<comment type="caution">
    <text evidence="2">The sequence shown here is derived from an EMBL/GenBank/DDBJ whole genome shotgun (WGS) entry which is preliminary data.</text>
</comment>
<feature type="region of interest" description="Disordered" evidence="1">
    <location>
        <begin position="219"/>
        <end position="238"/>
    </location>
</feature>
<evidence type="ECO:0000256" key="1">
    <source>
        <dbReference type="SAM" id="MobiDB-lite"/>
    </source>
</evidence>
<feature type="region of interest" description="Disordered" evidence="1">
    <location>
        <begin position="260"/>
        <end position="280"/>
    </location>
</feature>